<organism evidence="2 3">
    <name type="scientific">Dongia soli</name>
    <dbReference type="NCBI Taxonomy" id="600628"/>
    <lineage>
        <taxon>Bacteria</taxon>
        <taxon>Pseudomonadati</taxon>
        <taxon>Pseudomonadota</taxon>
        <taxon>Alphaproteobacteria</taxon>
        <taxon>Rhodospirillales</taxon>
        <taxon>Dongiaceae</taxon>
        <taxon>Dongia</taxon>
    </lineage>
</organism>
<dbReference type="EC" id="2.4.-.-" evidence="2"/>
<evidence type="ECO:0000313" key="3">
    <source>
        <dbReference type="Proteomes" id="UP001279642"/>
    </source>
</evidence>
<keyword evidence="2" id="KW-0808">Transferase</keyword>
<dbReference type="SUPFAM" id="SSF53756">
    <property type="entry name" value="UDP-Glycosyltransferase/glycogen phosphorylase"/>
    <property type="match status" value="1"/>
</dbReference>
<name>A0ABU5E769_9PROT</name>
<proteinExistence type="predicted"/>
<reference evidence="2 3" key="1">
    <citation type="journal article" date="2016" name="Antonie Van Leeuwenhoek">
        <title>Dongia soli sp. nov., isolated from soil from Dokdo, Korea.</title>
        <authorList>
            <person name="Kim D.U."/>
            <person name="Lee H."/>
            <person name="Kim H."/>
            <person name="Kim S.G."/>
            <person name="Ka J.O."/>
        </authorList>
    </citation>
    <scope>NUCLEOTIDE SEQUENCE [LARGE SCALE GENOMIC DNA]</scope>
    <source>
        <strain evidence="2 3">D78</strain>
    </source>
</reference>
<dbReference type="PANTHER" id="PTHR12526">
    <property type="entry name" value="GLYCOSYLTRANSFERASE"/>
    <property type="match status" value="1"/>
</dbReference>
<dbReference type="EMBL" id="JAXCLW010000001">
    <property type="protein sequence ID" value="MDY0882026.1"/>
    <property type="molecule type" value="Genomic_DNA"/>
</dbReference>
<dbReference type="Pfam" id="PF00534">
    <property type="entry name" value="Glycos_transf_1"/>
    <property type="match status" value="1"/>
</dbReference>
<dbReference type="RefSeq" id="WP_320507556.1">
    <property type="nucleotide sequence ID" value="NZ_JAXCLW010000001.1"/>
</dbReference>
<gene>
    <name evidence="2" type="ORF">SMD27_04160</name>
</gene>
<dbReference type="Proteomes" id="UP001279642">
    <property type="component" value="Unassembled WGS sequence"/>
</dbReference>
<keyword evidence="3" id="KW-1185">Reference proteome</keyword>
<comment type="caution">
    <text evidence="2">The sequence shown here is derived from an EMBL/GenBank/DDBJ whole genome shotgun (WGS) entry which is preliminary data.</text>
</comment>
<evidence type="ECO:0000313" key="2">
    <source>
        <dbReference type="EMBL" id="MDY0882026.1"/>
    </source>
</evidence>
<sequence length="459" mass="50251">MPRLSVSPVAAARPGQQTGPGILFLLKGYPRLSETFIAQEIRALEEGGLPVRIVSLRFPTDKHVHPIHREIVAPVTYLPEYLIQEPARVLRGWWRARRLPGYRHALRVWLGDLRRDSTTNRGRRFGQACVLAAEIIAGKHGDVRRLHAHFLHTPAAVAYYTSLMTGIPWSCSAHAKDIWTTPDWEIREKLASLDWLVTCTAGGHHHLQDLAADPGKVSLVYHGLDFRRFPLPAGMPDATSTSAATRAPDAADGPLVILSVGRAVPKKGYGDLLRALARLPAALDWRFRHIGGGPELDRLKALAAELGIANRIDWRGAQPQQEVLAAYRAADLFVLASCIAENGDRDGLPNVLMEAQSQELPVIATAISGVPELIRNGETGLLVPPNDPAALADAIAELLVDPERRRSLAIAGAQRLRADFAMETGIADLARRFACDLRHDDANQAFRAAQGRIARQSAR</sequence>
<protein>
    <submittedName>
        <fullName evidence="2">Glycosyltransferase</fullName>
        <ecNumber evidence="2">2.4.-.-</ecNumber>
    </submittedName>
</protein>
<feature type="domain" description="Glycosyl transferase family 1" evidence="1">
    <location>
        <begin position="250"/>
        <end position="414"/>
    </location>
</feature>
<dbReference type="PANTHER" id="PTHR12526:SF636">
    <property type="entry name" value="BLL3647 PROTEIN"/>
    <property type="match status" value="1"/>
</dbReference>
<evidence type="ECO:0000259" key="1">
    <source>
        <dbReference type="Pfam" id="PF00534"/>
    </source>
</evidence>
<keyword evidence="2" id="KW-0328">Glycosyltransferase</keyword>
<dbReference type="InterPro" id="IPR001296">
    <property type="entry name" value="Glyco_trans_1"/>
</dbReference>
<accession>A0ABU5E769</accession>
<dbReference type="Gene3D" id="3.40.50.2000">
    <property type="entry name" value="Glycogen Phosphorylase B"/>
    <property type="match status" value="2"/>
</dbReference>
<dbReference type="GO" id="GO:0016757">
    <property type="term" value="F:glycosyltransferase activity"/>
    <property type="evidence" value="ECO:0007669"/>
    <property type="project" value="UniProtKB-KW"/>
</dbReference>